<comment type="caution">
    <text evidence="2">The sequence shown here is derived from an EMBL/GenBank/DDBJ whole genome shotgun (WGS) entry which is preliminary data.</text>
</comment>
<feature type="region of interest" description="Disordered" evidence="1">
    <location>
        <begin position="1"/>
        <end position="20"/>
    </location>
</feature>
<dbReference type="EMBL" id="JAHRIM010064869">
    <property type="protein sequence ID" value="MEQ2272121.1"/>
    <property type="molecule type" value="Genomic_DNA"/>
</dbReference>
<name>A0ABV0WU27_9TELE</name>
<reference evidence="2 3" key="1">
    <citation type="submission" date="2021-06" db="EMBL/GenBank/DDBJ databases">
        <authorList>
            <person name="Palmer J.M."/>
        </authorList>
    </citation>
    <scope>NUCLEOTIDE SEQUENCE [LARGE SCALE GENOMIC DNA]</scope>
    <source>
        <strain evidence="2 3">XR_2019</strain>
        <tissue evidence="2">Muscle</tissue>
    </source>
</reference>
<accession>A0ABV0WU27</accession>
<gene>
    <name evidence="2" type="ORF">XENORESO_015065</name>
</gene>
<sequence>MAVVQLETGDRQPENGFVTPETASPELLTRVDASVLPFLGGFGKYQKHLIILTWIPALFIGFSHFSDNFLLAQPNSICIQPLANATRDTADHPSLLDSPINIGDRPASYADHNDSMHCRCEEWTFELHTGLVQNVVTKGATSLRLLTPSHKYAFLPSSCSIAAFDSFNVVLVAMLPYCSV</sequence>
<proteinExistence type="predicted"/>
<keyword evidence="3" id="KW-1185">Reference proteome</keyword>
<evidence type="ECO:0000313" key="3">
    <source>
        <dbReference type="Proteomes" id="UP001444071"/>
    </source>
</evidence>
<protein>
    <submittedName>
        <fullName evidence="2">Uncharacterized protein</fullName>
    </submittedName>
</protein>
<evidence type="ECO:0000313" key="2">
    <source>
        <dbReference type="EMBL" id="MEQ2272121.1"/>
    </source>
</evidence>
<evidence type="ECO:0000256" key="1">
    <source>
        <dbReference type="SAM" id="MobiDB-lite"/>
    </source>
</evidence>
<organism evidence="2 3">
    <name type="scientific">Xenotaenia resolanae</name>
    <dbReference type="NCBI Taxonomy" id="208358"/>
    <lineage>
        <taxon>Eukaryota</taxon>
        <taxon>Metazoa</taxon>
        <taxon>Chordata</taxon>
        <taxon>Craniata</taxon>
        <taxon>Vertebrata</taxon>
        <taxon>Euteleostomi</taxon>
        <taxon>Actinopterygii</taxon>
        <taxon>Neopterygii</taxon>
        <taxon>Teleostei</taxon>
        <taxon>Neoteleostei</taxon>
        <taxon>Acanthomorphata</taxon>
        <taxon>Ovalentaria</taxon>
        <taxon>Atherinomorphae</taxon>
        <taxon>Cyprinodontiformes</taxon>
        <taxon>Goodeidae</taxon>
        <taxon>Xenotaenia</taxon>
    </lineage>
</organism>
<dbReference type="Proteomes" id="UP001444071">
    <property type="component" value="Unassembled WGS sequence"/>
</dbReference>